<comment type="caution">
    <text evidence="1">The sequence shown here is derived from an EMBL/GenBank/DDBJ whole genome shotgun (WGS) entry which is preliminary data.</text>
</comment>
<evidence type="ECO:0000313" key="1">
    <source>
        <dbReference type="EMBL" id="NLV09434.1"/>
    </source>
</evidence>
<dbReference type="EMBL" id="WOYG01000001">
    <property type="protein sequence ID" value="NLV09434.1"/>
    <property type="molecule type" value="Genomic_DNA"/>
</dbReference>
<organism evidence="1 2">
    <name type="scientific">Halomicrobium mukohataei</name>
    <dbReference type="NCBI Taxonomy" id="57705"/>
    <lineage>
        <taxon>Archaea</taxon>
        <taxon>Methanobacteriati</taxon>
        <taxon>Methanobacteriota</taxon>
        <taxon>Stenosarchaea group</taxon>
        <taxon>Halobacteria</taxon>
        <taxon>Halobacteriales</taxon>
        <taxon>Haloarculaceae</taxon>
        <taxon>Halomicrobium</taxon>
    </lineage>
</organism>
<sequence length="106" mass="12049">MFVTEHDGRLLARIEDDHMVFEVSFDRIEPTDVTLHFLRDGQQVGSIYNDDGTDRTMARLTVDSETTDFVGVEVPKEFVSRVLDIAEETGRVTDETALAGYRLRVL</sequence>
<evidence type="ECO:0000313" key="2">
    <source>
        <dbReference type="Proteomes" id="UP000608662"/>
    </source>
</evidence>
<dbReference type="AlphaFoldDB" id="A0A847UDH6"/>
<gene>
    <name evidence="1" type="ORF">GOC74_05775</name>
</gene>
<dbReference type="Proteomes" id="UP000608662">
    <property type="component" value="Unassembled WGS sequence"/>
</dbReference>
<dbReference type="OrthoDB" id="231771at2157"/>
<reference evidence="1" key="1">
    <citation type="submission" date="2019-12" db="EMBL/GenBank/DDBJ databases">
        <title>Whole-genome sequence of Halomicrobium mukohataei pws1.</title>
        <authorList>
            <person name="Verma D.K."/>
            <person name="Gopal K."/>
            <person name="Prasad E.S."/>
        </authorList>
    </citation>
    <scope>NUCLEOTIDE SEQUENCE</scope>
    <source>
        <strain evidence="1">Pws1</strain>
    </source>
</reference>
<protein>
    <submittedName>
        <fullName evidence="1">Uncharacterized protein</fullName>
    </submittedName>
</protein>
<proteinExistence type="predicted"/>
<accession>A0A847UDH6</accession>
<name>A0A847UDH6_9EURY</name>
<dbReference type="RefSeq" id="WP_170093302.1">
    <property type="nucleotide sequence ID" value="NZ_WOYG01000001.1"/>
</dbReference>